<dbReference type="STRING" id="1095778.SAMN04489842_0047"/>
<evidence type="ECO:0000259" key="4">
    <source>
        <dbReference type="Pfam" id="PF02230"/>
    </source>
</evidence>
<dbReference type="PANTHER" id="PTHR10655">
    <property type="entry name" value="LYSOPHOSPHOLIPASE-RELATED"/>
    <property type="match status" value="1"/>
</dbReference>
<dbReference type="SUPFAM" id="SSF53474">
    <property type="entry name" value="alpha/beta-Hydrolases"/>
    <property type="match status" value="1"/>
</dbReference>
<evidence type="ECO:0000313" key="6">
    <source>
        <dbReference type="Proteomes" id="UP000198848"/>
    </source>
</evidence>
<dbReference type="InterPro" id="IPR003140">
    <property type="entry name" value="PLipase/COase/thioEstase"/>
</dbReference>
<protein>
    <submittedName>
        <fullName evidence="5">Phospholipase/carboxylesterase</fullName>
    </submittedName>
</protein>
<sequence>MEDPAMNDDSESDASRRTRRSVPGPHGGQPVVTAGAPALAADAALVLCHGRGATAQGVVNLLEPVYRHGVTVIAPQAERSRWFPTPASAPRSDNEPWLTSSVECVDAALEAAREIDVPAHRTVIGGFSQGACVAAEFVRRRPARYGGLCCLSGTLPGSKADDLSIDTDSDGNAALEGTPVLVGYGEDDPYVDSDRVAETVRTFEEAGATVDERAYAGVGHEVTDDEFDAIGALLERILEDAA</sequence>
<organism evidence="5 6">
    <name type="scientific">Natronobacterium texcoconense</name>
    <dbReference type="NCBI Taxonomy" id="1095778"/>
    <lineage>
        <taxon>Archaea</taxon>
        <taxon>Methanobacteriati</taxon>
        <taxon>Methanobacteriota</taxon>
        <taxon>Stenosarchaea group</taxon>
        <taxon>Halobacteria</taxon>
        <taxon>Halobacteriales</taxon>
        <taxon>Natrialbaceae</taxon>
        <taxon>Natronobacterium</taxon>
    </lineage>
</organism>
<dbReference type="InterPro" id="IPR029058">
    <property type="entry name" value="AB_hydrolase_fold"/>
</dbReference>
<dbReference type="GO" id="GO:0016787">
    <property type="term" value="F:hydrolase activity"/>
    <property type="evidence" value="ECO:0007669"/>
    <property type="project" value="UniProtKB-KW"/>
</dbReference>
<evidence type="ECO:0000256" key="1">
    <source>
        <dbReference type="ARBA" id="ARBA00006499"/>
    </source>
</evidence>
<evidence type="ECO:0000256" key="2">
    <source>
        <dbReference type="ARBA" id="ARBA00022801"/>
    </source>
</evidence>
<comment type="similarity">
    <text evidence="1">Belongs to the AB hydrolase superfamily. AB hydrolase 2 family.</text>
</comment>
<evidence type="ECO:0000313" key="5">
    <source>
        <dbReference type="EMBL" id="SDQ19905.1"/>
    </source>
</evidence>
<reference evidence="6" key="1">
    <citation type="submission" date="2016-10" db="EMBL/GenBank/DDBJ databases">
        <authorList>
            <person name="Varghese N."/>
            <person name="Submissions S."/>
        </authorList>
    </citation>
    <scope>NUCLEOTIDE SEQUENCE [LARGE SCALE GENOMIC DNA]</scope>
    <source>
        <strain evidence="6">DSM 24767</strain>
    </source>
</reference>
<dbReference type="Gene3D" id="3.40.50.1820">
    <property type="entry name" value="alpha/beta hydrolase"/>
    <property type="match status" value="1"/>
</dbReference>
<feature type="compositionally biased region" description="Acidic residues" evidence="3">
    <location>
        <begin position="1"/>
        <end position="12"/>
    </location>
</feature>
<name>A0A1H0YXJ8_NATTX</name>
<dbReference type="Proteomes" id="UP000198848">
    <property type="component" value="Unassembled WGS sequence"/>
</dbReference>
<dbReference type="EMBL" id="FNLC01000001">
    <property type="protein sequence ID" value="SDQ19905.1"/>
    <property type="molecule type" value="Genomic_DNA"/>
</dbReference>
<evidence type="ECO:0000256" key="3">
    <source>
        <dbReference type="SAM" id="MobiDB-lite"/>
    </source>
</evidence>
<dbReference type="PANTHER" id="PTHR10655:SF17">
    <property type="entry name" value="LYSOPHOSPHOLIPASE-LIKE PROTEIN 1"/>
    <property type="match status" value="1"/>
</dbReference>
<accession>A0A1H0YXJ8</accession>
<feature type="region of interest" description="Disordered" evidence="3">
    <location>
        <begin position="1"/>
        <end position="33"/>
    </location>
</feature>
<keyword evidence="6" id="KW-1185">Reference proteome</keyword>
<proteinExistence type="inferred from homology"/>
<keyword evidence="2" id="KW-0378">Hydrolase</keyword>
<dbReference type="Pfam" id="PF02230">
    <property type="entry name" value="Abhydrolase_2"/>
    <property type="match status" value="1"/>
</dbReference>
<dbReference type="AlphaFoldDB" id="A0A1H0YXJ8"/>
<dbReference type="InterPro" id="IPR050565">
    <property type="entry name" value="LYPA1-2/EST-like"/>
</dbReference>
<gene>
    <name evidence="5" type="ORF">SAMN04489842_0047</name>
</gene>
<feature type="domain" description="Phospholipase/carboxylesterase/thioesterase" evidence="4">
    <location>
        <begin position="37"/>
        <end position="233"/>
    </location>
</feature>